<name>A9TVW5_PHYPA</name>
<dbReference type="EnsemblPlants" id="Pp3c4_12860V3.1">
    <property type="protein sequence ID" value="Pp3c4_12860V3.1"/>
    <property type="gene ID" value="Pp3c4_12860"/>
</dbReference>
<proteinExistence type="predicted"/>
<dbReference type="STRING" id="3218.A9TVW5"/>
<dbReference type="Proteomes" id="UP000006727">
    <property type="component" value="Chromosome 4"/>
</dbReference>
<accession>A9TVW5</accession>
<reference evidence="1 3" key="2">
    <citation type="journal article" date="2018" name="Plant J.">
        <title>The Physcomitrella patens chromosome-scale assembly reveals moss genome structure and evolution.</title>
        <authorList>
            <person name="Lang D."/>
            <person name="Ullrich K.K."/>
            <person name="Murat F."/>
            <person name="Fuchs J."/>
            <person name="Jenkins J."/>
            <person name="Haas F.B."/>
            <person name="Piednoel M."/>
            <person name="Gundlach H."/>
            <person name="Van Bel M."/>
            <person name="Meyberg R."/>
            <person name="Vives C."/>
            <person name="Morata J."/>
            <person name="Symeonidi A."/>
            <person name="Hiss M."/>
            <person name="Muchero W."/>
            <person name="Kamisugi Y."/>
            <person name="Saleh O."/>
            <person name="Blanc G."/>
            <person name="Decker E.L."/>
            <person name="van Gessel N."/>
            <person name="Grimwood J."/>
            <person name="Hayes R.D."/>
            <person name="Graham S.W."/>
            <person name="Gunter L.E."/>
            <person name="McDaniel S.F."/>
            <person name="Hoernstein S.N.W."/>
            <person name="Larsson A."/>
            <person name="Li F.W."/>
            <person name="Perroud P.F."/>
            <person name="Phillips J."/>
            <person name="Ranjan P."/>
            <person name="Rokshar D.S."/>
            <person name="Rothfels C.J."/>
            <person name="Schneider L."/>
            <person name="Shu S."/>
            <person name="Stevenson D.W."/>
            <person name="Thummler F."/>
            <person name="Tillich M."/>
            <person name="Villarreal Aguilar J.C."/>
            <person name="Widiez T."/>
            <person name="Wong G.K."/>
            <person name="Wymore A."/>
            <person name="Zhang Y."/>
            <person name="Zimmer A.D."/>
            <person name="Quatrano R.S."/>
            <person name="Mayer K.F.X."/>
            <person name="Goodstein D."/>
            <person name="Casacuberta J.M."/>
            <person name="Vandepoele K."/>
            <person name="Reski R."/>
            <person name="Cuming A.C."/>
            <person name="Tuskan G.A."/>
            <person name="Maumus F."/>
            <person name="Salse J."/>
            <person name="Schmutz J."/>
            <person name="Rensing S.A."/>
        </authorList>
    </citation>
    <scope>NUCLEOTIDE SEQUENCE [LARGE SCALE GENOMIC DNA]</scope>
    <source>
        <strain evidence="2 3">cv. Gransden 2004</strain>
    </source>
</reference>
<keyword evidence="3" id="KW-1185">Reference proteome</keyword>
<reference evidence="2" key="3">
    <citation type="submission" date="2020-12" db="UniProtKB">
        <authorList>
            <consortium name="EnsemblPlants"/>
        </authorList>
    </citation>
    <scope>IDENTIFICATION</scope>
</reference>
<dbReference type="HOGENOM" id="CLU_1565489_0_0_1"/>
<sequence>MALFAERTRFTETKLKAAHKFATDSGLHVPRHVPVSRTEVFSRKDIDIAFEFEMSNGLLVCLSTHECKRGHVHPEKVMFHETGICKVSSQCRHDFFDAITFYFKALFAHQVRLRFTAKHYSITNSSADHKFQYLMQLNSLPQMLLSCNLEATGYNAAHLCEKFVFKLLQDL</sequence>
<organism evidence="1">
    <name type="scientific">Physcomitrium patens</name>
    <name type="common">Spreading-leaved earth moss</name>
    <name type="synonym">Physcomitrella patens</name>
    <dbReference type="NCBI Taxonomy" id="3218"/>
    <lineage>
        <taxon>Eukaryota</taxon>
        <taxon>Viridiplantae</taxon>
        <taxon>Streptophyta</taxon>
        <taxon>Embryophyta</taxon>
        <taxon>Bryophyta</taxon>
        <taxon>Bryophytina</taxon>
        <taxon>Bryopsida</taxon>
        <taxon>Funariidae</taxon>
        <taxon>Funariales</taxon>
        <taxon>Funariaceae</taxon>
        <taxon>Physcomitrium</taxon>
    </lineage>
</organism>
<evidence type="ECO:0000313" key="1">
    <source>
        <dbReference type="EMBL" id="PNR55239.1"/>
    </source>
</evidence>
<dbReference type="PaxDb" id="3218-PP1S339_60V6.1"/>
<dbReference type="AlphaFoldDB" id="A9TVW5"/>
<dbReference type="EMBL" id="ABEU02000004">
    <property type="protein sequence ID" value="PNR55239.1"/>
    <property type="molecule type" value="Genomic_DNA"/>
</dbReference>
<gene>
    <name evidence="1" type="ORF">PHYPA_006134</name>
</gene>
<evidence type="ECO:0000313" key="3">
    <source>
        <dbReference type="Proteomes" id="UP000006727"/>
    </source>
</evidence>
<dbReference type="Gramene" id="Pp3c4_12860V3.1">
    <property type="protein sequence ID" value="Pp3c4_12860V3.1"/>
    <property type="gene ID" value="Pp3c4_12860"/>
</dbReference>
<reference evidence="1 3" key="1">
    <citation type="journal article" date="2008" name="Science">
        <title>The Physcomitrella genome reveals evolutionary insights into the conquest of land by plants.</title>
        <authorList>
            <person name="Rensing S."/>
            <person name="Lang D."/>
            <person name="Zimmer A."/>
            <person name="Terry A."/>
            <person name="Salamov A."/>
            <person name="Shapiro H."/>
            <person name="Nishiyama T."/>
            <person name="Perroud P.-F."/>
            <person name="Lindquist E."/>
            <person name="Kamisugi Y."/>
            <person name="Tanahashi T."/>
            <person name="Sakakibara K."/>
            <person name="Fujita T."/>
            <person name="Oishi K."/>
            <person name="Shin-I T."/>
            <person name="Kuroki Y."/>
            <person name="Toyoda A."/>
            <person name="Suzuki Y."/>
            <person name="Hashimoto A."/>
            <person name="Yamaguchi K."/>
            <person name="Sugano A."/>
            <person name="Kohara Y."/>
            <person name="Fujiyama A."/>
            <person name="Anterola A."/>
            <person name="Aoki S."/>
            <person name="Ashton N."/>
            <person name="Barbazuk W.B."/>
            <person name="Barker E."/>
            <person name="Bennetzen J."/>
            <person name="Bezanilla M."/>
            <person name="Blankenship R."/>
            <person name="Cho S.H."/>
            <person name="Dutcher S."/>
            <person name="Estelle M."/>
            <person name="Fawcett J.A."/>
            <person name="Gundlach H."/>
            <person name="Hanada K."/>
            <person name="Heyl A."/>
            <person name="Hicks K.A."/>
            <person name="Hugh J."/>
            <person name="Lohr M."/>
            <person name="Mayer K."/>
            <person name="Melkozernov A."/>
            <person name="Murata T."/>
            <person name="Nelson D."/>
            <person name="Pils B."/>
            <person name="Prigge M."/>
            <person name="Reiss B."/>
            <person name="Renner T."/>
            <person name="Rombauts S."/>
            <person name="Rushton P."/>
            <person name="Sanderfoot A."/>
            <person name="Schween G."/>
            <person name="Shiu S.-H."/>
            <person name="Stueber K."/>
            <person name="Theodoulou F.L."/>
            <person name="Tu H."/>
            <person name="Van de Peer Y."/>
            <person name="Verrier P.J."/>
            <person name="Waters E."/>
            <person name="Wood A."/>
            <person name="Yang L."/>
            <person name="Cove D."/>
            <person name="Cuming A."/>
            <person name="Hasebe M."/>
            <person name="Lucas S."/>
            <person name="Mishler D.B."/>
            <person name="Reski R."/>
            <person name="Grigoriev I."/>
            <person name="Quatrano R.S."/>
            <person name="Boore J.L."/>
        </authorList>
    </citation>
    <scope>NUCLEOTIDE SEQUENCE [LARGE SCALE GENOMIC DNA]</scope>
    <source>
        <strain evidence="2 3">cv. Gransden 2004</strain>
    </source>
</reference>
<protein>
    <submittedName>
        <fullName evidence="1 2">Uncharacterized protein</fullName>
    </submittedName>
</protein>
<dbReference type="InParanoid" id="A9TVW5"/>
<evidence type="ECO:0000313" key="2">
    <source>
        <dbReference type="EnsemblPlants" id="Pp3c4_12860V3.1"/>
    </source>
</evidence>